<dbReference type="Pfam" id="PF00023">
    <property type="entry name" value="Ank"/>
    <property type="match status" value="1"/>
</dbReference>
<evidence type="ECO:0000259" key="5">
    <source>
        <dbReference type="PROSITE" id="PS00036"/>
    </source>
</evidence>
<dbReference type="InterPro" id="IPR002110">
    <property type="entry name" value="Ankyrin_rpt"/>
</dbReference>
<feature type="repeat" description="ANK" evidence="3">
    <location>
        <begin position="205"/>
        <end position="237"/>
    </location>
</feature>
<keyword evidence="7" id="KW-1185">Reference proteome</keyword>
<dbReference type="PROSITE" id="PS50088">
    <property type="entry name" value="ANK_REPEAT"/>
    <property type="match status" value="3"/>
</dbReference>
<evidence type="ECO:0000256" key="1">
    <source>
        <dbReference type="ARBA" id="ARBA00022737"/>
    </source>
</evidence>
<evidence type="ECO:0000313" key="6">
    <source>
        <dbReference type="EMBL" id="KAF2758540.1"/>
    </source>
</evidence>
<dbReference type="SUPFAM" id="SSF48403">
    <property type="entry name" value="Ankyrin repeat"/>
    <property type="match status" value="1"/>
</dbReference>
<evidence type="ECO:0000256" key="4">
    <source>
        <dbReference type="SAM" id="MobiDB-lite"/>
    </source>
</evidence>
<protein>
    <submittedName>
        <fullName evidence="6">Ankyrin</fullName>
    </submittedName>
</protein>
<evidence type="ECO:0000313" key="7">
    <source>
        <dbReference type="Proteomes" id="UP000799437"/>
    </source>
</evidence>
<dbReference type="PROSITE" id="PS00036">
    <property type="entry name" value="BZIP_BASIC"/>
    <property type="match status" value="1"/>
</dbReference>
<dbReference type="Pfam" id="PF12796">
    <property type="entry name" value="Ank_2"/>
    <property type="match status" value="1"/>
</dbReference>
<evidence type="ECO:0000256" key="3">
    <source>
        <dbReference type="PROSITE-ProRule" id="PRU00023"/>
    </source>
</evidence>
<dbReference type="PANTHER" id="PTHR24171">
    <property type="entry name" value="ANKYRIN REPEAT DOMAIN-CONTAINING PROTEIN 39-RELATED"/>
    <property type="match status" value="1"/>
</dbReference>
<reference evidence="6" key="1">
    <citation type="journal article" date="2020" name="Stud. Mycol.">
        <title>101 Dothideomycetes genomes: a test case for predicting lifestyles and emergence of pathogens.</title>
        <authorList>
            <person name="Haridas S."/>
            <person name="Albert R."/>
            <person name="Binder M."/>
            <person name="Bloem J."/>
            <person name="Labutti K."/>
            <person name="Salamov A."/>
            <person name="Andreopoulos B."/>
            <person name="Baker S."/>
            <person name="Barry K."/>
            <person name="Bills G."/>
            <person name="Bluhm B."/>
            <person name="Cannon C."/>
            <person name="Castanera R."/>
            <person name="Culley D."/>
            <person name="Daum C."/>
            <person name="Ezra D."/>
            <person name="Gonzalez J."/>
            <person name="Henrissat B."/>
            <person name="Kuo A."/>
            <person name="Liang C."/>
            <person name="Lipzen A."/>
            <person name="Lutzoni F."/>
            <person name="Magnuson J."/>
            <person name="Mondo S."/>
            <person name="Nolan M."/>
            <person name="Ohm R."/>
            <person name="Pangilinan J."/>
            <person name="Park H.-J."/>
            <person name="Ramirez L."/>
            <person name="Alfaro M."/>
            <person name="Sun H."/>
            <person name="Tritt A."/>
            <person name="Yoshinaga Y."/>
            <person name="Zwiers L.-H."/>
            <person name="Turgeon B."/>
            <person name="Goodwin S."/>
            <person name="Spatafora J."/>
            <person name="Crous P."/>
            <person name="Grigoriev I."/>
        </authorList>
    </citation>
    <scope>NUCLEOTIDE SEQUENCE</scope>
    <source>
        <strain evidence="6">CBS 121739</strain>
    </source>
</reference>
<dbReference type="SMART" id="SM00248">
    <property type="entry name" value="ANK"/>
    <property type="match status" value="4"/>
</dbReference>
<feature type="region of interest" description="Disordered" evidence="4">
    <location>
        <begin position="1"/>
        <end position="27"/>
    </location>
</feature>
<dbReference type="RefSeq" id="XP_033600991.1">
    <property type="nucleotide sequence ID" value="XM_033748175.1"/>
</dbReference>
<dbReference type="InterPro" id="IPR004827">
    <property type="entry name" value="bZIP"/>
</dbReference>
<keyword evidence="2 3" id="KW-0040">ANK repeat</keyword>
<name>A0A6A6W9C5_9PEZI</name>
<dbReference type="InterPro" id="IPR046347">
    <property type="entry name" value="bZIP_sf"/>
</dbReference>
<organism evidence="6 7">
    <name type="scientific">Pseudovirgaria hyperparasitica</name>
    <dbReference type="NCBI Taxonomy" id="470096"/>
    <lineage>
        <taxon>Eukaryota</taxon>
        <taxon>Fungi</taxon>
        <taxon>Dikarya</taxon>
        <taxon>Ascomycota</taxon>
        <taxon>Pezizomycotina</taxon>
        <taxon>Dothideomycetes</taxon>
        <taxon>Dothideomycetes incertae sedis</taxon>
        <taxon>Acrospermales</taxon>
        <taxon>Acrospermaceae</taxon>
        <taxon>Pseudovirgaria</taxon>
    </lineage>
</organism>
<dbReference type="PROSITE" id="PS50297">
    <property type="entry name" value="ANK_REP_REGION"/>
    <property type="match status" value="3"/>
</dbReference>
<dbReference type="EMBL" id="ML996571">
    <property type="protein sequence ID" value="KAF2758540.1"/>
    <property type="molecule type" value="Genomic_DNA"/>
</dbReference>
<dbReference type="GeneID" id="54489229"/>
<accession>A0A6A6W9C5</accession>
<feature type="domain" description="BZIP" evidence="5">
    <location>
        <begin position="14"/>
        <end position="29"/>
    </location>
</feature>
<sequence length="338" mass="37108">MERSDTEEMNAQDRKRKQNRKAQKRYRQKMKHRLEELEKWREVAVATTGQYVDPVFHEDTSFIFPASPRFVCNLEMQAGGLPPVDYSSASLSPDHHHLFSTKSFASTENPPLNDPQRKLACPREDNGILMVADDESHEHAPIVEDPQSPINYKHSSPVAALYESTMRRNSEPCKVNTSTKSCSCMPSSDHEVVERSTSTTTCASAGATALHLAVDMASTPIVTALLRRQVDANVKDAHGRTALHLAAGKHDERLTRLLCIASSSCINSQNYLGDTPLHVAVATGDLQSVRVLLSTPGIVVDIKNKSGRTALHNAVVVSNEETIEALLEAGANIQIHVG</sequence>
<dbReference type="SUPFAM" id="SSF57959">
    <property type="entry name" value="Leucine zipper domain"/>
    <property type="match status" value="1"/>
</dbReference>
<feature type="compositionally biased region" description="Basic residues" evidence="4">
    <location>
        <begin position="14"/>
        <end position="27"/>
    </location>
</feature>
<evidence type="ECO:0000256" key="2">
    <source>
        <dbReference type="ARBA" id="ARBA00023043"/>
    </source>
</evidence>
<keyword evidence="1" id="KW-0677">Repeat</keyword>
<dbReference type="Proteomes" id="UP000799437">
    <property type="component" value="Unassembled WGS sequence"/>
</dbReference>
<gene>
    <name evidence="6" type="ORF">EJ05DRAFT_510454</name>
</gene>
<dbReference type="Gene3D" id="1.25.40.20">
    <property type="entry name" value="Ankyrin repeat-containing domain"/>
    <property type="match status" value="1"/>
</dbReference>
<feature type="repeat" description="ANK" evidence="3">
    <location>
        <begin position="306"/>
        <end position="338"/>
    </location>
</feature>
<dbReference type="PRINTS" id="PR01415">
    <property type="entry name" value="ANKYRIN"/>
</dbReference>
<proteinExistence type="predicted"/>
<dbReference type="AlphaFoldDB" id="A0A6A6W9C5"/>
<dbReference type="OrthoDB" id="341259at2759"/>
<dbReference type="InterPro" id="IPR036770">
    <property type="entry name" value="Ankyrin_rpt-contain_sf"/>
</dbReference>
<feature type="repeat" description="ANK" evidence="3">
    <location>
        <begin position="272"/>
        <end position="305"/>
    </location>
</feature>
<dbReference type="CDD" id="cd14688">
    <property type="entry name" value="bZIP_YAP"/>
    <property type="match status" value="1"/>
</dbReference>
<dbReference type="GO" id="GO:0003700">
    <property type="term" value="F:DNA-binding transcription factor activity"/>
    <property type="evidence" value="ECO:0007669"/>
    <property type="project" value="InterPro"/>
</dbReference>